<dbReference type="AlphaFoldDB" id="A0A9D1JCB9"/>
<dbReference type="PANTHER" id="PTHR43479">
    <property type="entry name" value="ACREF/ENVCD OPERON REPRESSOR-RELATED"/>
    <property type="match status" value="1"/>
</dbReference>
<keyword evidence="1 2" id="KW-0238">DNA-binding</keyword>
<dbReference type="EMBL" id="DVHN01000001">
    <property type="protein sequence ID" value="HIR87346.1"/>
    <property type="molecule type" value="Genomic_DNA"/>
</dbReference>
<evidence type="ECO:0000256" key="3">
    <source>
        <dbReference type="SAM" id="Phobius"/>
    </source>
</evidence>
<feature type="DNA-binding region" description="H-T-H motif" evidence="2">
    <location>
        <begin position="31"/>
        <end position="50"/>
    </location>
</feature>
<evidence type="ECO:0000256" key="1">
    <source>
        <dbReference type="ARBA" id="ARBA00023125"/>
    </source>
</evidence>
<dbReference type="SUPFAM" id="SSF46689">
    <property type="entry name" value="Homeodomain-like"/>
    <property type="match status" value="1"/>
</dbReference>
<accession>A0A9D1JCB9</accession>
<dbReference type="Proteomes" id="UP000824201">
    <property type="component" value="Unassembled WGS sequence"/>
</dbReference>
<name>A0A9D1JCB9_9FIRM</name>
<feature type="domain" description="HTH tetR-type" evidence="4">
    <location>
        <begin position="8"/>
        <end position="68"/>
    </location>
</feature>
<dbReference type="PROSITE" id="PS50977">
    <property type="entry name" value="HTH_TETR_2"/>
    <property type="match status" value="1"/>
</dbReference>
<evidence type="ECO:0000256" key="2">
    <source>
        <dbReference type="PROSITE-ProRule" id="PRU00335"/>
    </source>
</evidence>
<evidence type="ECO:0000313" key="6">
    <source>
        <dbReference type="Proteomes" id="UP000824201"/>
    </source>
</evidence>
<evidence type="ECO:0000259" key="4">
    <source>
        <dbReference type="PROSITE" id="PS50977"/>
    </source>
</evidence>
<keyword evidence="3" id="KW-0472">Membrane</keyword>
<dbReference type="InterPro" id="IPR009057">
    <property type="entry name" value="Homeodomain-like_sf"/>
</dbReference>
<dbReference type="GO" id="GO:0003677">
    <property type="term" value="F:DNA binding"/>
    <property type="evidence" value="ECO:0007669"/>
    <property type="project" value="UniProtKB-UniRule"/>
</dbReference>
<keyword evidence="3" id="KW-0812">Transmembrane</keyword>
<keyword evidence="3" id="KW-1133">Transmembrane helix</keyword>
<gene>
    <name evidence="5" type="ORF">IAC96_00200</name>
</gene>
<feature type="transmembrane region" description="Helical" evidence="3">
    <location>
        <begin position="144"/>
        <end position="161"/>
    </location>
</feature>
<dbReference type="PANTHER" id="PTHR43479:SF7">
    <property type="entry name" value="TETR-FAMILY TRANSCRIPTIONAL REGULATOR"/>
    <property type="match status" value="1"/>
</dbReference>
<dbReference type="InterPro" id="IPR039532">
    <property type="entry name" value="TetR_C_Firmicutes"/>
</dbReference>
<protein>
    <submittedName>
        <fullName evidence="5">TetR family transcriptional regulator C-terminal domain-containing protein</fullName>
    </submittedName>
</protein>
<sequence>MAIDRRIRKTKALLRSGLTDLMKQKPVNKITVKELADYVDINRGTFYLHHKDIFDLLSSIESELMQELKDVFDKYNFEKQQIEPLLFLTDIFHFLDHNAEIVTVLLSSNGDILFIDQMKEFVKEKCLNNWMHTYSVSDPIQYEYFYAFIINGIIGLFQAWLERNRKESPEEIAHMAKRIICQGIEILN</sequence>
<reference evidence="5" key="2">
    <citation type="journal article" date="2021" name="PeerJ">
        <title>Extensive microbial diversity within the chicken gut microbiome revealed by metagenomics and culture.</title>
        <authorList>
            <person name="Gilroy R."/>
            <person name="Ravi A."/>
            <person name="Getino M."/>
            <person name="Pursley I."/>
            <person name="Horton D.L."/>
            <person name="Alikhan N.F."/>
            <person name="Baker D."/>
            <person name="Gharbi K."/>
            <person name="Hall N."/>
            <person name="Watson M."/>
            <person name="Adriaenssens E.M."/>
            <person name="Foster-Nyarko E."/>
            <person name="Jarju S."/>
            <person name="Secka A."/>
            <person name="Antonio M."/>
            <person name="Oren A."/>
            <person name="Chaudhuri R.R."/>
            <person name="La Ragione R."/>
            <person name="Hildebrand F."/>
            <person name="Pallen M.J."/>
        </authorList>
    </citation>
    <scope>NUCLEOTIDE SEQUENCE</scope>
    <source>
        <strain evidence="5">ChiW13-3771</strain>
    </source>
</reference>
<comment type="caution">
    <text evidence="5">The sequence shown here is derived from an EMBL/GenBank/DDBJ whole genome shotgun (WGS) entry which is preliminary data.</text>
</comment>
<dbReference type="InterPro" id="IPR050624">
    <property type="entry name" value="HTH-type_Tx_Regulator"/>
</dbReference>
<reference evidence="5" key="1">
    <citation type="submission" date="2020-10" db="EMBL/GenBank/DDBJ databases">
        <authorList>
            <person name="Gilroy R."/>
        </authorList>
    </citation>
    <scope>NUCLEOTIDE SEQUENCE</scope>
    <source>
        <strain evidence="5">ChiW13-3771</strain>
    </source>
</reference>
<organism evidence="5 6">
    <name type="scientific">Candidatus Fimimorpha faecalis</name>
    <dbReference type="NCBI Taxonomy" id="2840824"/>
    <lineage>
        <taxon>Bacteria</taxon>
        <taxon>Bacillati</taxon>
        <taxon>Bacillota</taxon>
        <taxon>Clostridia</taxon>
        <taxon>Eubacteriales</taxon>
        <taxon>Candidatus Fimimorpha</taxon>
    </lineage>
</organism>
<evidence type="ECO:0000313" key="5">
    <source>
        <dbReference type="EMBL" id="HIR87346.1"/>
    </source>
</evidence>
<proteinExistence type="predicted"/>
<dbReference type="InterPro" id="IPR001647">
    <property type="entry name" value="HTH_TetR"/>
</dbReference>
<dbReference type="Pfam" id="PF14278">
    <property type="entry name" value="TetR_C_8"/>
    <property type="match status" value="1"/>
</dbReference>
<dbReference type="Gene3D" id="1.10.357.10">
    <property type="entry name" value="Tetracycline Repressor, domain 2"/>
    <property type="match status" value="1"/>
</dbReference>